<dbReference type="Pfam" id="PF00291">
    <property type="entry name" value="PALP"/>
    <property type="match status" value="1"/>
</dbReference>
<evidence type="ECO:0000256" key="2">
    <source>
        <dbReference type="ARBA" id="ARBA00022898"/>
    </source>
</evidence>
<dbReference type="STRING" id="1121321.SAMN04488530_1031"/>
<dbReference type="SUPFAM" id="SSF53686">
    <property type="entry name" value="Tryptophan synthase beta subunit-like PLP-dependent enzymes"/>
    <property type="match status" value="1"/>
</dbReference>
<evidence type="ECO:0000256" key="1">
    <source>
        <dbReference type="ARBA" id="ARBA00001933"/>
    </source>
</evidence>
<dbReference type="GO" id="GO:1901605">
    <property type="term" value="P:alpha-amino acid metabolic process"/>
    <property type="evidence" value="ECO:0007669"/>
    <property type="project" value="UniProtKB-ARBA"/>
</dbReference>
<dbReference type="OrthoDB" id="9808024at2"/>
<dbReference type="PANTHER" id="PTHR10314">
    <property type="entry name" value="CYSTATHIONINE BETA-SYNTHASE"/>
    <property type="match status" value="1"/>
</dbReference>
<comment type="cofactor">
    <cofactor evidence="1">
        <name>pyridoxal 5'-phosphate</name>
        <dbReference type="ChEBI" id="CHEBI:597326"/>
    </cofactor>
</comment>
<dbReference type="Proteomes" id="UP000243255">
    <property type="component" value="Unassembled WGS sequence"/>
</dbReference>
<dbReference type="InterPro" id="IPR036052">
    <property type="entry name" value="TrpB-like_PALP_sf"/>
</dbReference>
<dbReference type="EMBL" id="FQWX01000003">
    <property type="protein sequence ID" value="SHG52895.1"/>
    <property type="molecule type" value="Genomic_DNA"/>
</dbReference>
<sequence length="68" mass="7279">VDEVILVDDSDAFEMVRLLADKEGILVGISSGANVFGAVEVAKKYKGKKVVTVAPDGIDKYMSMGLFE</sequence>
<dbReference type="RefSeq" id="WP_143153295.1">
    <property type="nucleotide sequence ID" value="NZ_FQWX01000003.1"/>
</dbReference>
<dbReference type="InterPro" id="IPR050214">
    <property type="entry name" value="Cys_Synth/Cystath_Beta-Synth"/>
</dbReference>
<name>A0A1M5KJK0_9FIRM</name>
<organism evidence="4 5">
    <name type="scientific">Asaccharospora irregularis DSM 2635</name>
    <dbReference type="NCBI Taxonomy" id="1121321"/>
    <lineage>
        <taxon>Bacteria</taxon>
        <taxon>Bacillati</taxon>
        <taxon>Bacillota</taxon>
        <taxon>Clostridia</taxon>
        <taxon>Peptostreptococcales</taxon>
        <taxon>Peptostreptococcaceae</taxon>
        <taxon>Asaccharospora</taxon>
    </lineage>
</organism>
<reference evidence="5" key="1">
    <citation type="submission" date="2016-11" db="EMBL/GenBank/DDBJ databases">
        <authorList>
            <person name="Varghese N."/>
            <person name="Submissions S."/>
        </authorList>
    </citation>
    <scope>NUCLEOTIDE SEQUENCE [LARGE SCALE GENOMIC DNA]</scope>
    <source>
        <strain evidence="5">DSM 2635</strain>
    </source>
</reference>
<evidence type="ECO:0000313" key="4">
    <source>
        <dbReference type="EMBL" id="SHG52895.1"/>
    </source>
</evidence>
<evidence type="ECO:0000313" key="5">
    <source>
        <dbReference type="Proteomes" id="UP000243255"/>
    </source>
</evidence>
<gene>
    <name evidence="4" type="ORF">SAMN04488530_1031</name>
</gene>
<keyword evidence="2" id="KW-0663">Pyridoxal phosphate</keyword>
<keyword evidence="5" id="KW-1185">Reference proteome</keyword>
<accession>A0A1M5KJK0</accession>
<feature type="non-terminal residue" evidence="4">
    <location>
        <position position="1"/>
    </location>
</feature>
<evidence type="ECO:0000259" key="3">
    <source>
        <dbReference type="Pfam" id="PF00291"/>
    </source>
</evidence>
<dbReference type="AlphaFoldDB" id="A0A1M5KJK0"/>
<dbReference type="Gene3D" id="3.40.50.1100">
    <property type="match status" value="1"/>
</dbReference>
<feature type="domain" description="Tryptophan synthase beta chain-like PALP" evidence="3">
    <location>
        <begin position="1"/>
        <end position="56"/>
    </location>
</feature>
<dbReference type="InterPro" id="IPR001926">
    <property type="entry name" value="TrpB-like_PALP"/>
</dbReference>
<protein>
    <submittedName>
        <fullName evidence="4">Pyridoxal-phosphate dependent enzyme</fullName>
    </submittedName>
</protein>
<proteinExistence type="predicted"/>